<sequence length="93" mass="10488">MQTASQVVWTSLMLLSASHEKRFETFAAISVSVGFISLGIGELGLLCFNICFLLRINIFCKSVKVMQYQSTSDVTYYELLEIGRTLIGNTRHF</sequence>
<dbReference type="Proteomes" id="UP000287651">
    <property type="component" value="Unassembled WGS sequence"/>
</dbReference>
<keyword evidence="1" id="KW-0472">Membrane</keyword>
<protein>
    <submittedName>
        <fullName evidence="2">Uncharacterized protein</fullName>
    </submittedName>
</protein>
<evidence type="ECO:0000256" key="1">
    <source>
        <dbReference type="SAM" id="Phobius"/>
    </source>
</evidence>
<evidence type="ECO:0000313" key="3">
    <source>
        <dbReference type="Proteomes" id="UP000287651"/>
    </source>
</evidence>
<gene>
    <name evidence="2" type="ORF">B296_00012106</name>
</gene>
<comment type="caution">
    <text evidence="2">The sequence shown here is derived from an EMBL/GenBank/DDBJ whole genome shotgun (WGS) entry which is preliminary data.</text>
</comment>
<proteinExistence type="predicted"/>
<organism evidence="2 3">
    <name type="scientific">Ensete ventricosum</name>
    <name type="common">Abyssinian banana</name>
    <name type="synonym">Musa ensete</name>
    <dbReference type="NCBI Taxonomy" id="4639"/>
    <lineage>
        <taxon>Eukaryota</taxon>
        <taxon>Viridiplantae</taxon>
        <taxon>Streptophyta</taxon>
        <taxon>Embryophyta</taxon>
        <taxon>Tracheophyta</taxon>
        <taxon>Spermatophyta</taxon>
        <taxon>Magnoliopsida</taxon>
        <taxon>Liliopsida</taxon>
        <taxon>Zingiberales</taxon>
        <taxon>Musaceae</taxon>
        <taxon>Ensete</taxon>
    </lineage>
</organism>
<keyword evidence="1" id="KW-1133">Transmembrane helix</keyword>
<dbReference type="AlphaFoldDB" id="A0A427AU78"/>
<feature type="transmembrane region" description="Helical" evidence="1">
    <location>
        <begin position="28"/>
        <end position="54"/>
    </location>
</feature>
<dbReference type="EMBL" id="AMZH03001319">
    <property type="protein sequence ID" value="RRT79755.1"/>
    <property type="molecule type" value="Genomic_DNA"/>
</dbReference>
<keyword evidence="1" id="KW-0812">Transmembrane</keyword>
<accession>A0A427AU78</accession>
<evidence type="ECO:0000313" key="2">
    <source>
        <dbReference type="EMBL" id="RRT79755.1"/>
    </source>
</evidence>
<reference evidence="2 3" key="1">
    <citation type="journal article" date="2014" name="Agronomy (Basel)">
        <title>A Draft Genome Sequence for Ensete ventricosum, the Drought-Tolerant Tree Against Hunger.</title>
        <authorList>
            <person name="Harrison J."/>
            <person name="Moore K.A."/>
            <person name="Paszkiewicz K."/>
            <person name="Jones T."/>
            <person name="Grant M."/>
            <person name="Ambacheew D."/>
            <person name="Muzemil S."/>
            <person name="Studholme D.J."/>
        </authorList>
    </citation>
    <scope>NUCLEOTIDE SEQUENCE [LARGE SCALE GENOMIC DNA]</scope>
</reference>
<name>A0A427AU78_ENSVE</name>